<keyword evidence="2" id="KW-1185">Reference proteome</keyword>
<organism evidence="1 2">
    <name type="scientific">Kouleothrix aurantiaca</name>
    <dbReference type="NCBI Taxonomy" id="186479"/>
    <lineage>
        <taxon>Bacteria</taxon>
        <taxon>Bacillati</taxon>
        <taxon>Chloroflexota</taxon>
        <taxon>Chloroflexia</taxon>
        <taxon>Chloroflexales</taxon>
        <taxon>Roseiflexineae</taxon>
        <taxon>Roseiflexaceae</taxon>
        <taxon>Kouleothrix</taxon>
    </lineage>
</organism>
<dbReference type="InterPro" id="IPR036388">
    <property type="entry name" value="WH-like_DNA-bd_sf"/>
</dbReference>
<dbReference type="Gene3D" id="1.10.10.10">
    <property type="entry name" value="Winged helix-like DNA-binding domain superfamily/Winged helix DNA-binding domain"/>
    <property type="match status" value="1"/>
</dbReference>
<evidence type="ECO:0000313" key="2">
    <source>
        <dbReference type="Proteomes" id="UP000050509"/>
    </source>
</evidence>
<dbReference type="InterPro" id="IPR013324">
    <property type="entry name" value="RNA_pol_sigma_r3/r4-like"/>
</dbReference>
<dbReference type="AlphaFoldDB" id="A0A0P9D7F1"/>
<proteinExistence type="predicted"/>
<dbReference type="SUPFAM" id="SSF88659">
    <property type="entry name" value="Sigma3 and sigma4 domains of RNA polymerase sigma factors"/>
    <property type="match status" value="1"/>
</dbReference>
<dbReference type="EMBL" id="LJCR01000006">
    <property type="protein sequence ID" value="KPV54931.1"/>
    <property type="molecule type" value="Genomic_DNA"/>
</dbReference>
<accession>A0A0P9D7F1</accession>
<gene>
    <name evidence="1" type="ORF">SE17_00700</name>
</gene>
<reference evidence="1 2" key="1">
    <citation type="submission" date="2015-09" db="EMBL/GenBank/DDBJ databases">
        <title>Draft genome sequence of Kouleothrix aurantiaca JCM 19913.</title>
        <authorList>
            <person name="Hemp J."/>
        </authorList>
    </citation>
    <scope>NUCLEOTIDE SEQUENCE [LARGE SCALE GENOMIC DNA]</scope>
    <source>
        <strain evidence="1 2">COM-B</strain>
    </source>
</reference>
<comment type="caution">
    <text evidence="1">The sequence shown here is derived from an EMBL/GenBank/DDBJ whole genome shotgun (WGS) entry which is preliminary data.</text>
</comment>
<evidence type="ECO:0000313" key="1">
    <source>
        <dbReference type="EMBL" id="KPV54931.1"/>
    </source>
</evidence>
<sequence length="123" mass="13364">MISLDAPLQFWSRSGSEDGPSLHEFAIVEAPESLPDMTVLREALPELLCGLDDDEIYILGWRFGLVDGRARNLGEIADILAAIGKPLSFNDLYAVEQHALAKLRHPEIAAAIAAILGETPNDN</sequence>
<dbReference type="Proteomes" id="UP000050509">
    <property type="component" value="Unassembled WGS sequence"/>
</dbReference>
<name>A0A0P9D7F1_9CHLR</name>
<protein>
    <submittedName>
        <fullName evidence="1">Uncharacterized protein</fullName>
    </submittedName>
</protein>